<feature type="region of interest" description="Disordered" evidence="1">
    <location>
        <begin position="165"/>
        <end position="211"/>
    </location>
</feature>
<feature type="compositionally biased region" description="Basic and acidic residues" evidence="1">
    <location>
        <begin position="169"/>
        <end position="190"/>
    </location>
</feature>
<protein>
    <submittedName>
        <fullName evidence="2">Uncharacterized protein</fullName>
    </submittedName>
</protein>
<gene>
    <name evidence="2" type="ORF">PXEA_LOCUS34572</name>
</gene>
<evidence type="ECO:0000256" key="1">
    <source>
        <dbReference type="SAM" id="MobiDB-lite"/>
    </source>
</evidence>
<sequence length="226" mass="24989">MLLSADGLPNNYSHCTALSDRILRFAVLYNNKLSLHGPQSSKYLKESVKSTERHLGELASARFQLALDSKLKQRSLELDLLAVRLRRRESMRRWLTSPNDQAIGGASSLGSGVNLAGCWAPEVAGGLFGRHKTEIKDPPERCGPTRLCATFPVAGSQMRMMSARLPCNHGERGPSDAWRLDPKGPEEHQPQESQGSCQDGQKIDGELRPNELVPKRSATIHYCKDC</sequence>
<dbReference type="EMBL" id="CAAALY010268007">
    <property type="protein sequence ID" value="VEL41132.1"/>
    <property type="molecule type" value="Genomic_DNA"/>
</dbReference>
<keyword evidence="3" id="KW-1185">Reference proteome</keyword>
<accession>A0A448XNQ3</accession>
<dbReference type="Proteomes" id="UP000784294">
    <property type="component" value="Unassembled WGS sequence"/>
</dbReference>
<comment type="caution">
    <text evidence="2">The sequence shown here is derived from an EMBL/GenBank/DDBJ whole genome shotgun (WGS) entry which is preliminary data.</text>
</comment>
<dbReference type="AlphaFoldDB" id="A0A448XNQ3"/>
<reference evidence="2" key="1">
    <citation type="submission" date="2018-11" db="EMBL/GenBank/DDBJ databases">
        <authorList>
            <consortium name="Pathogen Informatics"/>
        </authorList>
    </citation>
    <scope>NUCLEOTIDE SEQUENCE</scope>
</reference>
<evidence type="ECO:0000313" key="3">
    <source>
        <dbReference type="Proteomes" id="UP000784294"/>
    </source>
</evidence>
<name>A0A448XNQ3_9PLAT</name>
<organism evidence="2 3">
    <name type="scientific">Protopolystoma xenopodis</name>
    <dbReference type="NCBI Taxonomy" id="117903"/>
    <lineage>
        <taxon>Eukaryota</taxon>
        <taxon>Metazoa</taxon>
        <taxon>Spiralia</taxon>
        <taxon>Lophotrochozoa</taxon>
        <taxon>Platyhelminthes</taxon>
        <taxon>Monogenea</taxon>
        <taxon>Polyopisthocotylea</taxon>
        <taxon>Polystomatidea</taxon>
        <taxon>Polystomatidae</taxon>
        <taxon>Protopolystoma</taxon>
    </lineage>
</organism>
<proteinExistence type="predicted"/>
<evidence type="ECO:0000313" key="2">
    <source>
        <dbReference type="EMBL" id="VEL41132.1"/>
    </source>
</evidence>